<feature type="region of interest" description="Disordered" evidence="1">
    <location>
        <begin position="184"/>
        <end position="212"/>
    </location>
</feature>
<dbReference type="InParanoid" id="L5KG97"/>
<gene>
    <name evidence="2" type="ORF">PAL_GLEAN10013083</name>
</gene>
<sequence>MLGSPVQKPTLHRSISTKVLLAEGEDTPFTEHCRHYEDSYRVRGAGDLRAGEAPAPSPPRSGATPEAGPSARRGGDPARRNYKHSTWSLTQHLQAEMQSLKDQVQELHRDLTKHHSLIKAEIMADILRKSLQVDAEIASEYASVEGMRAAFQELKQENAYLTTITKQITPYVRSIAKVKERLEPRFQAPVDEESQHLQNAHDDSTDGETQAR</sequence>
<dbReference type="GO" id="GO:0055117">
    <property type="term" value="P:regulation of cardiac muscle contraction"/>
    <property type="evidence" value="ECO:0007669"/>
    <property type="project" value="TreeGrafter"/>
</dbReference>
<protein>
    <submittedName>
        <fullName evidence="2">RING finger protein 207</fullName>
    </submittedName>
</protein>
<dbReference type="GO" id="GO:0030544">
    <property type="term" value="F:Hsp70 protein binding"/>
    <property type="evidence" value="ECO:0007669"/>
    <property type="project" value="InterPro"/>
</dbReference>
<dbReference type="STRING" id="9402.L5KG97"/>
<dbReference type="Gene3D" id="1.20.58.1540">
    <property type="entry name" value="Actin interacting protein 3, C-terminal domain"/>
    <property type="match status" value="1"/>
</dbReference>
<evidence type="ECO:0000313" key="2">
    <source>
        <dbReference type="EMBL" id="ELK10585.1"/>
    </source>
</evidence>
<evidence type="ECO:0000313" key="3">
    <source>
        <dbReference type="Proteomes" id="UP000010552"/>
    </source>
</evidence>
<proteinExistence type="predicted"/>
<dbReference type="GO" id="GO:0048471">
    <property type="term" value="C:perinuclear region of cytoplasm"/>
    <property type="evidence" value="ECO:0007669"/>
    <property type="project" value="TreeGrafter"/>
</dbReference>
<dbReference type="PANTHER" id="PTHR22635">
    <property type="entry name" value="RING FINGER PROTEIN 207"/>
    <property type="match status" value="1"/>
</dbReference>
<name>L5KG97_PTEAL</name>
<feature type="region of interest" description="Disordered" evidence="1">
    <location>
        <begin position="48"/>
        <end position="82"/>
    </location>
</feature>
<dbReference type="PANTHER" id="PTHR22635:SF0">
    <property type="entry name" value="RING FINGER PROTEIN 207"/>
    <property type="match status" value="1"/>
</dbReference>
<keyword evidence="3" id="KW-1185">Reference proteome</keyword>
<dbReference type="GO" id="GO:1901207">
    <property type="term" value="P:regulation of heart looping"/>
    <property type="evidence" value="ECO:0007669"/>
    <property type="project" value="TreeGrafter"/>
</dbReference>
<evidence type="ECO:0000256" key="1">
    <source>
        <dbReference type="SAM" id="MobiDB-lite"/>
    </source>
</evidence>
<organism evidence="2 3">
    <name type="scientific">Pteropus alecto</name>
    <name type="common">Black flying fox</name>
    <dbReference type="NCBI Taxonomy" id="9402"/>
    <lineage>
        <taxon>Eukaryota</taxon>
        <taxon>Metazoa</taxon>
        <taxon>Chordata</taxon>
        <taxon>Craniata</taxon>
        <taxon>Vertebrata</taxon>
        <taxon>Euteleostomi</taxon>
        <taxon>Mammalia</taxon>
        <taxon>Eutheria</taxon>
        <taxon>Laurasiatheria</taxon>
        <taxon>Chiroptera</taxon>
        <taxon>Yinpterochiroptera</taxon>
        <taxon>Pteropodoidea</taxon>
        <taxon>Pteropodidae</taxon>
        <taxon>Pteropodinae</taxon>
        <taxon>Pteropus</taxon>
    </lineage>
</organism>
<dbReference type="Proteomes" id="UP000010552">
    <property type="component" value="Unassembled WGS sequence"/>
</dbReference>
<accession>L5KG97</accession>
<dbReference type="EMBL" id="KB030727">
    <property type="protein sequence ID" value="ELK10585.1"/>
    <property type="molecule type" value="Genomic_DNA"/>
</dbReference>
<feature type="compositionally biased region" description="Basic and acidic residues" evidence="1">
    <location>
        <begin position="193"/>
        <end position="212"/>
    </location>
</feature>
<dbReference type="GO" id="GO:0044325">
    <property type="term" value="F:transmembrane transporter binding"/>
    <property type="evidence" value="ECO:0007669"/>
    <property type="project" value="TreeGrafter"/>
</dbReference>
<dbReference type="AlphaFoldDB" id="L5KG97"/>
<dbReference type="InterPro" id="IPR039320">
    <property type="entry name" value="RNF207"/>
</dbReference>
<reference evidence="3" key="1">
    <citation type="journal article" date="2013" name="Science">
        <title>Comparative analysis of bat genomes provides insight into the evolution of flight and immunity.</title>
        <authorList>
            <person name="Zhang G."/>
            <person name="Cowled C."/>
            <person name="Shi Z."/>
            <person name="Huang Z."/>
            <person name="Bishop-Lilly K.A."/>
            <person name="Fang X."/>
            <person name="Wynne J.W."/>
            <person name="Xiong Z."/>
            <person name="Baker M.L."/>
            <person name="Zhao W."/>
            <person name="Tachedjian M."/>
            <person name="Zhu Y."/>
            <person name="Zhou P."/>
            <person name="Jiang X."/>
            <person name="Ng J."/>
            <person name="Yang L."/>
            <person name="Wu L."/>
            <person name="Xiao J."/>
            <person name="Feng Y."/>
            <person name="Chen Y."/>
            <person name="Sun X."/>
            <person name="Zhang Y."/>
            <person name="Marsh G.A."/>
            <person name="Crameri G."/>
            <person name="Broder C.C."/>
            <person name="Frey K.G."/>
            <person name="Wang L.F."/>
            <person name="Wang J."/>
        </authorList>
    </citation>
    <scope>NUCLEOTIDE SEQUENCE [LARGE SCALE GENOMIC DNA]</scope>
</reference>